<evidence type="ECO:0000313" key="3">
    <source>
        <dbReference type="EMBL" id="MCY1008646.1"/>
    </source>
</evidence>
<dbReference type="SUPFAM" id="SSF53300">
    <property type="entry name" value="vWA-like"/>
    <property type="match status" value="1"/>
</dbReference>
<dbReference type="RefSeq" id="WP_267771252.1">
    <property type="nucleotide sequence ID" value="NZ_JAPNKE010000002.1"/>
</dbReference>
<dbReference type="InterPro" id="IPR051266">
    <property type="entry name" value="CLCR"/>
</dbReference>
<evidence type="ECO:0000256" key="1">
    <source>
        <dbReference type="SAM" id="MobiDB-lite"/>
    </source>
</evidence>
<reference evidence="3" key="1">
    <citation type="submission" date="2022-11" db="EMBL/GenBank/DDBJ databases">
        <title>Minimal conservation of predation-associated metabolite biosynthetic gene clusters underscores biosynthetic potential of Myxococcota including descriptions for ten novel species: Archangium lansinium sp. nov., Myxococcus landrumus sp. nov., Nannocystis bai.</title>
        <authorList>
            <person name="Ahearne A."/>
            <person name="Stevens C."/>
            <person name="Phillips K."/>
        </authorList>
    </citation>
    <scope>NUCLEOTIDE SEQUENCE</scope>
    <source>
        <strain evidence="3">Na p29</strain>
    </source>
</reference>
<dbReference type="InterPro" id="IPR036465">
    <property type="entry name" value="vWFA_dom_sf"/>
</dbReference>
<comment type="caution">
    <text evidence="3">The sequence shown here is derived from an EMBL/GenBank/DDBJ whole genome shotgun (WGS) entry which is preliminary data.</text>
</comment>
<organism evidence="3 4">
    <name type="scientific">Nannocystis pusilla</name>
    <dbReference type="NCBI Taxonomy" id="889268"/>
    <lineage>
        <taxon>Bacteria</taxon>
        <taxon>Pseudomonadati</taxon>
        <taxon>Myxococcota</taxon>
        <taxon>Polyangia</taxon>
        <taxon>Nannocystales</taxon>
        <taxon>Nannocystaceae</taxon>
        <taxon>Nannocystis</taxon>
    </lineage>
</organism>
<dbReference type="Gene3D" id="3.40.50.410">
    <property type="entry name" value="von Willebrand factor, type A domain"/>
    <property type="match status" value="1"/>
</dbReference>
<dbReference type="InterPro" id="IPR002035">
    <property type="entry name" value="VWF_A"/>
</dbReference>
<proteinExistence type="predicted"/>
<name>A0A9X3EZ38_9BACT</name>
<evidence type="ECO:0000259" key="2">
    <source>
        <dbReference type="PROSITE" id="PS50234"/>
    </source>
</evidence>
<accession>A0A9X3EZ38</accession>
<evidence type="ECO:0000313" key="4">
    <source>
        <dbReference type="Proteomes" id="UP001150924"/>
    </source>
</evidence>
<dbReference type="SMART" id="SM00327">
    <property type="entry name" value="VWA"/>
    <property type="match status" value="1"/>
</dbReference>
<feature type="domain" description="VWFA" evidence="2">
    <location>
        <begin position="167"/>
        <end position="347"/>
    </location>
</feature>
<dbReference type="PANTHER" id="PTHR10579:SF43">
    <property type="entry name" value="ZINC FINGER (C3HC4-TYPE RING FINGER) FAMILY PROTEIN"/>
    <property type="match status" value="1"/>
</dbReference>
<keyword evidence="4" id="KW-1185">Reference proteome</keyword>
<dbReference type="PANTHER" id="PTHR10579">
    <property type="entry name" value="CALCIUM-ACTIVATED CHLORIDE CHANNEL REGULATOR"/>
    <property type="match status" value="1"/>
</dbReference>
<dbReference type="EMBL" id="JAPNKE010000002">
    <property type="protein sequence ID" value="MCY1008646.1"/>
    <property type="molecule type" value="Genomic_DNA"/>
</dbReference>
<protein>
    <submittedName>
        <fullName evidence="3">VWA domain-containing protein</fullName>
    </submittedName>
</protein>
<feature type="region of interest" description="Disordered" evidence="1">
    <location>
        <begin position="453"/>
        <end position="504"/>
    </location>
</feature>
<feature type="region of interest" description="Disordered" evidence="1">
    <location>
        <begin position="41"/>
        <end position="73"/>
    </location>
</feature>
<dbReference type="AlphaFoldDB" id="A0A9X3EZ38"/>
<gene>
    <name evidence="3" type="ORF">OV079_24395</name>
</gene>
<dbReference type="PROSITE" id="PS50234">
    <property type="entry name" value="VWFA"/>
    <property type="match status" value="1"/>
</dbReference>
<dbReference type="Pfam" id="PF13519">
    <property type="entry name" value="VWA_2"/>
    <property type="match status" value="1"/>
</dbReference>
<sequence>MLGLHLDCTALARAGRRGALIILPLLAALTGACGDDAAGVGGYDGWGEPEEDPTPKQMPDEAQAGDGPACDMETPVTLFLSPDDSNSTSSPVQAREAILSGRSLGGVPLRTWEFLNYYSFKYPTAEPGQVTVTPELTRVDGMPEGQYVMQIGVAGEAIGNADRRLMNVTLVLDESGSMDGLPMDMQKAVCREIAGSLRAGDVVSVVGWDTENAIKLSGHAVTGADDPALVAVCDGLAAGGGTDLNGGLTAGYELAQKHFEAGKLNRVVLVSDGGANAGVTDHQIISQGAGAQDQEGIYLVGVGVGYPDTYNDSLMDVVTDVGRGASLFIPSAEEARRMFGERFVQTMAVAARDVRVRLEMPPGFSIVKFSGEEYSADPAAIEPQHLAPNDAMVFHQTIETCAPAEFDPNSAFTVVAQWKDAVTFAEREVEVSLQLGEVLAAESPMLEGRGSVRVRRGAQVRARGGDHHRRARTGLRGPGARRGGPARRRRPGRDPPDPAGALTRGPVIAAAMNIVGGRVPAGAAALHRPARAYESSPDSAQMAGAAGLHGAARTYESAPGLAR</sequence>
<dbReference type="Proteomes" id="UP001150924">
    <property type="component" value="Unassembled WGS sequence"/>
</dbReference>